<dbReference type="VEuPathDB" id="FungiDB:An15g03870"/>
<dbReference type="GeneID" id="84593178"/>
<dbReference type="AlphaFoldDB" id="A0AAJ8BZD1"/>
<gene>
    <name evidence="1" type="ORF">An15g03870</name>
</gene>
<dbReference type="RefSeq" id="XP_059606488.1">
    <property type="nucleotide sequence ID" value="XM_059744624.1"/>
</dbReference>
<reference evidence="1" key="1">
    <citation type="submission" date="2025-02" db="EMBL/GenBank/DDBJ databases">
        <authorList>
            <consortium name="NCBI Genome Project"/>
        </authorList>
    </citation>
    <scope>NUCLEOTIDE SEQUENCE</scope>
</reference>
<name>A0AAJ8BZD1_ASPNG</name>
<proteinExistence type="predicted"/>
<accession>A0AAJ8BZD1</accession>
<sequence>MDAWEGFNSYLVTSSLGSWILHLTKNIQDTQLRRAEPQGPWAEGHLLHQIEAIARKLWISSLAPWTFRAQLMASRDMVMGVPFPSTGGSDAPRTVRTFGMRNNIPRNPVPPRQVVREVKIWVLRAAGPEEPVGDEKRRLKKPWLLAQGIWHGLAMKSVYFAPKARRCLPVSHIRCLRPQMSEGMLAVMNPNLSEQCKLSPSTRVKSYKKRQITPLL</sequence>
<reference evidence="1" key="2">
    <citation type="submission" date="2025-08" db="UniProtKB">
        <authorList>
            <consortium name="RefSeq"/>
        </authorList>
    </citation>
    <scope>IDENTIFICATION</scope>
</reference>
<organism evidence="1">
    <name type="scientific">Aspergillus niger</name>
    <dbReference type="NCBI Taxonomy" id="5061"/>
    <lineage>
        <taxon>Eukaryota</taxon>
        <taxon>Fungi</taxon>
        <taxon>Dikarya</taxon>
        <taxon>Ascomycota</taxon>
        <taxon>Pezizomycotina</taxon>
        <taxon>Eurotiomycetes</taxon>
        <taxon>Eurotiomycetidae</taxon>
        <taxon>Eurotiales</taxon>
        <taxon>Aspergillaceae</taxon>
        <taxon>Aspergillus</taxon>
        <taxon>Aspergillus subgen. Circumdati</taxon>
    </lineage>
</organism>
<protein>
    <submittedName>
        <fullName evidence="1">Uncharacterized protein</fullName>
    </submittedName>
</protein>
<evidence type="ECO:0000313" key="1">
    <source>
        <dbReference type="RefSeq" id="XP_059606488.1"/>
    </source>
</evidence>
<dbReference type="KEGG" id="ang:An15g03870"/>